<proteinExistence type="predicted"/>
<comment type="caution">
    <text evidence="1">The sequence shown here is derived from an EMBL/GenBank/DDBJ whole genome shotgun (WGS) entry which is preliminary data.</text>
</comment>
<evidence type="ECO:0000313" key="2">
    <source>
        <dbReference type="Proteomes" id="UP001164929"/>
    </source>
</evidence>
<name>A0AAD6MG22_9ROSI</name>
<organism evidence="1 2">
    <name type="scientific">Populus alba x Populus x berolinensis</name>
    <dbReference type="NCBI Taxonomy" id="444605"/>
    <lineage>
        <taxon>Eukaryota</taxon>
        <taxon>Viridiplantae</taxon>
        <taxon>Streptophyta</taxon>
        <taxon>Embryophyta</taxon>
        <taxon>Tracheophyta</taxon>
        <taxon>Spermatophyta</taxon>
        <taxon>Magnoliopsida</taxon>
        <taxon>eudicotyledons</taxon>
        <taxon>Gunneridae</taxon>
        <taxon>Pentapetalae</taxon>
        <taxon>rosids</taxon>
        <taxon>fabids</taxon>
        <taxon>Malpighiales</taxon>
        <taxon>Salicaceae</taxon>
        <taxon>Saliceae</taxon>
        <taxon>Populus</taxon>
    </lineage>
</organism>
<dbReference type="AlphaFoldDB" id="A0AAD6MG22"/>
<protein>
    <submittedName>
        <fullName evidence="1">Uncharacterized protein</fullName>
    </submittedName>
</protein>
<evidence type="ECO:0000313" key="1">
    <source>
        <dbReference type="EMBL" id="KAJ6984687.1"/>
    </source>
</evidence>
<sequence length="80" mass="9385">MRTYHLFWIPSHSLLNGASFFLVFFSWVSEESRDQPETRSGGQILIIHKFNTMLPGTSNITNYEKTRGDFKRLQCFIILN</sequence>
<keyword evidence="2" id="KW-1185">Reference proteome</keyword>
<dbReference type="EMBL" id="JAQIZT010000009">
    <property type="protein sequence ID" value="KAJ6984687.1"/>
    <property type="molecule type" value="Genomic_DNA"/>
</dbReference>
<reference evidence="1" key="1">
    <citation type="journal article" date="2023" name="Mol. Ecol. Resour.">
        <title>Chromosome-level genome assembly of a triploid poplar Populus alba 'Berolinensis'.</title>
        <authorList>
            <person name="Chen S."/>
            <person name="Yu Y."/>
            <person name="Wang X."/>
            <person name="Wang S."/>
            <person name="Zhang T."/>
            <person name="Zhou Y."/>
            <person name="He R."/>
            <person name="Meng N."/>
            <person name="Wang Y."/>
            <person name="Liu W."/>
            <person name="Liu Z."/>
            <person name="Liu J."/>
            <person name="Guo Q."/>
            <person name="Huang H."/>
            <person name="Sederoff R.R."/>
            <person name="Wang G."/>
            <person name="Qu G."/>
            <person name="Chen S."/>
        </authorList>
    </citation>
    <scope>NUCLEOTIDE SEQUENCE</scope>
    <source>
        <strain evidence="1">SC-2020</strain>
    </source>
</reference>
<accession>A0AAD6MG22</accession>
<gene>
    <name evidence="1" type="ORF">NC653_022861</name>
</gene>
<dbReference type="Proteomes" id="UP001164929">
    <property type="component" value="Chromosome 9"/>
</dbReference>